<dbReference type="PROSITE" id="PS51708">
    <property type="entry name" value="CHAD"/>
    <property type="match status" value="1"/>
</dbReference>
<evidence type="ECO:0000259" key="1">
    <source>
        <dbReference type="PROSITE" id="PS51707"/>
    </source>
</evidence>
<reference evidence="3 4" key="1">
    <citation type="submission" date="2017-02" db="EMBL/GenBank/DDBJ databases">
        <title>The new phylogeny of genus Mycobacterium.</title>
        <authorList>
            <person name="Tortoli E."/>
            <person name="Trovato A."/>
            <person name="Cirillo D.M."/>
        </authorList>
    </citation>
    <scope>NUCLEOTIDE SEQUENCE [LARGE SCALE GENOMIC DNA]</scope>
    <source>
        <strain evidence="3 4">DSM 44338</strain>
    </source>
</reference>
<dbReference type="InterPro" id="IPR007899">
    <property type="entry name" value="CHAD_dom"/>
</dbReference>
<comment type="caution">
    <text evidence="3">The sequence shown here is derived from an EMBL/GenBank/DDBJ whole genome shotgun (WGS) entry which is preliminary data.</text>
</comment>
<dbReference type="InterPro" id="IPR033469">
    <property type="entry name" value="CYTH-like_dom_sf"/>
</dbReference>
<dbReference type="EMBL" id="MVIM01000004">
    <property type="protein sequence ID" value="ORB66242.1"/>
    <property type="molecule type" value="Genomic_DNA"/>
</dbReference>
<name>A0A1X0JU12_9MYCO</name>
<dbReference type="InterPro" id="IPR038186">
    <property type="entry name" value="CHAD_dom_sf"/>
</dbReference>
<proteinExistence type="predicted"/>
<dbReference type="PANTHER" id="PTHR39339:SF1">
    <property type="entry name" value="CHAD DOMAIN-CONTAINING PROTEIN"/>
    <property type="match status" value="1"/>
</dbReference>
<dbReference type="Pfam" id="PF05235">
    <property type="entry name" value="CHAD"/>
    <property type="match status" value="1"/>
</dbReference>
<dbReference type="AlphaFoldDB" id="A0A1X0JU12"/>
<dbReference type="SMART" id="SM00880">
    <property type="entry name" value="CHAD"/>
    <property type="match status" value="1"/>
</dbReference>
<dbReference type="OrthoDB" id="9777271at2"/>
<dbReference type="Proteomes" id="UP000192411">
    <property type="component" value="Unassembled WGS sequence"/>
</dbReference>
<dbReference type="PROSITE" id="PS51707">
    <property type="entry name" value="CYTH"/>
    <property type="match status" value="1"/>
</dbReference>
<keyword evidence="4" id="KW-1185">Reference proteome</keyword>
<dbReference type="STRING" id="75922.BST47_10285"/>
<dbReference type="RefSeq" id="WP_083125412.1">
    <property type="nucleotide sequence ID" value="NZ_MVIM01000004.1"/>
</dbReference>
<evidence type="ECO:0000259" key="2">
    <source>
        <dbReference type="PROSITE" id="PS51708"/>
    </source>
</evidence>
<dbReference type="InterPro" id="IPR023577">
    <property type="entry name" value="CYTH_domain"/>
</dbReference>
<dbReference type="Pfam" id="PF01928">
    <property type="entry name" value="CYTH"/>
    <property type="match status" value="1"/>
</dbReference>
<evidence type="ECO:0000313" key="3">
    <source>
        <dbReference type="EMBL" id="ORB66242.1"/>
    </source>
</evidence>
<evidence type="ECO:0000313" key="4">
    <source>
        <dbReference type="Proteomes" id="UP000192411"/>
    </source>
</evidence>
<dbReference type="SUPFAM" id="SSF55154">
    <property type="entry name" value="CYTH-like phosphatases"/>
    <property type="match status" value="1"/>
</dbReference>
<dbReference type="PANTHER" id="PTHR39339">
    <property type="entry name" value="SLR1444 PROTEIN"/>
    <property type="match status" value="1"/>
</dbReference>
<accession>A0A1X0JU12</accession>
<sequence>MGKSTSSYLEVERKFDVVDSTVSPSFDGLSAVASVKRSPVQQLDAVYFDTPHRDLAAHRITLRRRTGGPDAGWHLKLPAGADARTEVREPLDSSGDDVPEALRDVVLAIVRDRPLAPVARISTERTVDLLHGPDGVVLAEFCDDQVTASAGLDGAEQRWREWELELAEGGDRELLERLANRLLDAGAVPAGHGSKLARVLESTAESEPSELPDDPIHRAVAGHVDELLEWDRAVRADVYDSVHQMRVTTRKIRSLLQSSEDAFGITDDAWILDELRQLAAVLGVARDAEVLAEKYEKALDELPAELIRGPVRERLVDGAKKRYSAGHRRSLIAMRSDRYFRLLDALEALVAAPPPPPLPGDEEPTTLTIDAAYKKVRKAAKAADSAESDTERDEALHRIRKRAKRLRYTASATGDDKVSDRAKAIQSLLGDHQDSVVSRDHLSKEAAVAHAAGEDTFTYGVLYQLEAEVARRAEDSLGAALKKLGKSVR</sequence>
<dbReference type="Gene3D" id="2.40.320.10">
    <property type="entry name" value="Hypothetical Protein Pfu-838710-001"/>
    <property type="match status" value="1"/>
</dbReference>
<dbReference type="SMART" id="SM01118">
    <property type="entry name" value="CYTH"/>
    <property type="match status" value="1"/>
</dbReference>
<feature type="domain" description="CYTH" evidence="1">
    <location>
        <begin position="8"/>
        <end position="206"/>
    </location>
</feature>
<dbReference type="Gene3D" id="1.40.20.10">
    <property type="entry name" value="CHAD domain"/>
    <property type="match status" value="1"/>
</dbReference>
<protein>
    <submittedName>
        <fullName evidence="3">CHAD domain-containing protein</fullName>
    </submittedName>
</protein>
<dbReference type="CDD" id="cd07374">
    <property type="entry name" value="CYTH-like_Pase"/>
    <property type="match status" value="1"/>
</dbReference>
<feature type="domain" description="CHAD" evidence="2">
    <location>
        <begin position="209"/>
        <end position="489"/>
    </location>
</feature>
<organism evidence="3 4">
    <name type="scientific">Mycolicibacterium tusciae</name>
    <dbReference type="NCBI Taxonomy" id="75922"/>
    <lineage>
        <taxon>Bacteria</taxon>
        <taxon>Bacillati</taxon>
        <taxon>Actinomycetota</taxon>
        <taxon>Actinomycetes</taxon>
        <taxon>Mycobacteriales</taxon>
        <taxon>Mycobacteriaceae</taxon>
        <taxon>Mycolicibacterium</taxon>
    </lineage>
</organism>
<gene>
    <name evidence="3" type="ORF">BST47_10285</name>
</gene>